<evidence type="ECO:0008006" key="4">
    <source>
        <dbReference type="Google" id="ProtNLM"/>
    </source>
</evidence>
<reference evidence="3" key="1">
    <citation type="journal article" date="2019" name="Int. J. Syst. Evol. Microbiol.">
        <title>The Global Catalogue of Microorganisms (GCM) 10K type strain sequencing project: providing services to taxonomists for standard genome sequencing and annotation.</title>
        <authorList>
            <consortium name="The Broad Institute Genomics Platform"/>
            <consortium name="The Broad Institute Genome Sequencing Center for Infectious Disease"/>
            <person name="Wu L."/>
            <person name="Ma J."/>
        </authorList>
    </citation>
    <scope>NUCLEOTIDE SEQUENCE [LARGE SCALE GENOMIC DNA]</scope>
    <source>
        <strain evidence="3">CGMCC 4.7289</strain>
    </source>
</reference>
<proteinExistence type="predicted"/>
<sequence>MTISQENAGAAPTPERLMGQLPGFQLSPAGLPASQMNGTEQPTPTPSRWAANDMPEVDDARPLDSGAPIGLGLDEPVYPPPAWLEETGLADHPLLRGLLMELPPKGAAPSPEWLNRWFEAARAILELLYVRA</sequence>
<comment type="caution">
    <text evidence="2">The sequence shown here is derived from an EMBL/GenBank/DDBJ whole genome shotgun (WGS) entry which is preliminary data.</text>
</comment>
<dbReference type="Proteomes" id="UP001595816">
    <property type="component" value="Unassembled WGS sequence"/>
</dbReference>
<organism evidence="2 3">
    <name type="scientific">Hamadaea flava</name>
    <dbReference type="NCBI Taxonomy" id="1742688"/>
    <lineage>
        <taxon>Bacteria</taxon>
        <taxon>Bacillati</taxon>
        <taxon>Actinomycetota</taxon>
        <taxon>Actinomycetes</taxon>
        <taxon>Micromonosporales</taxon>
        <taxon>Micromonosporaceae</taxon>
        <taxon>Hamadaea</taxon>
    </lineage>
</organism>
<feature type="region of interest" description="Disordered" evidence="1">
    <location>
        <begin position="1"/>
        <end position="72"/>
    </location>
</feature>
<evidence type="ECO:0000313" key="3">
    <source>
        <dbReference type="Proteomes" id="UP001595816"/>
    </source>
</evidence>
<evidence type="ECO:0000313" key="2">
    <source>
        <dbReference type="EMBL" id="MFC4129378.1"/>
    </source>
</evidence>
<accession>A0ABV8LGN6</accession>
<evidence type="ECO:0000256" key="1">
    <source>
        <dbReference type="SAM" id="MobiDB-lite"/>
    </source>
</evidence>
<name>A0ABV8LGN6_9ACTN</name>
<dbReference type="EMBL" id="JBHSAY010000003">
    <property type="protein sequence ID" value="MFC4129378.1"/>
    <property type="molecule type" value="Genomic_DNA"/>
</dbReference>
<gene>
    <name evidence="2" type="ORF">ACFOZ4_01980</name>
</gene>
<protein>
    <recommendedName>
        <fullName evidence="4">Male-enhanced antigen 1</fullName>
    </recommendedName>
</protein>
<keyword evidence="3" id="KW-1185">Reference proteome</keyword>
<dbReference type="RefSeq" id="WP_253763969.1">
    <property type="nucleotide sequence ID" value="NZ_JAMZDZ010000001.1"/>
</dbReference>